<dbReference type="EMBL" id="HACM01003582">
    <property type="protein sequence ID" value="CRZ04024.1"/>
    <property type="molecule type" value="Transcribed_RNA"/>
</dbReference>
<accession>A0A0H5R6V1</accession>
<evidence type="ECO:0000313" key="2">
    <source>
        <dbReference type="EMBL" id="CRZ04024.1"/>
    </source>
</evidence>
<sequence>LQRTRKRARSPLQGFRRKPVDEVMVDELEMLLQSEDDQRLWLSALYPQCDTISTHDDARPLPADTVIATGPSTEPTRLKQTESGDDLKFQTICSEAVVNVHWSARVNIPITTPDEATSIRDDIDRFEEWICGDRRFKVILYNTLVK</sequence>
<feature type="non-terminal residue" evidence="2">
    <location>
        <position position="146"/>
    </location>
</feature>
<dbReference type="AlphaFoldDB" id="A0A0H5R6V1"/>
<proteinExistence type="predicted"/>
<evidence type="ECO:0000256" key="1">
    <source>
        <dbReference type="SAM" id="MobiDB-lite"/>
    </source>
</evidence>
<protein>
    <submittedName>
        <fullName evidence="2">Uncharacterized protein</fullName>
    </submittedName>
</protein>
<feature type="non-terminal residue" evidence="2">
    <location>
        <position position="1"/>
    </location>
</feature>
<organism evidence="2">
    <name type="scientific">Spongospora subterranea</name>
    <dbReference type="NCBI Taxonomy" id="70186"/>
    <lineage>
        <taxon>Eukaryota</taxon>
        <taxon>Sar</taxon>
        <taxon>Rhizaria</taxon>
        <taxon>Endomyxa</taxon>
        <taxon>Phytomyxea</taxon>
        <taxon>Plasmodiophorida</taxon>
        <taxon>Plasmodiophoridae</taxon>
        <taxon>Spongospora</taxon>
    </lineage>
</organism>
<reference evidence="2" key="1">
    <citation type="submission" date="2015-04" db="EMBL/GenBank/DDBJ databases">
        <title>The genome sequence of the plant pathogenic Rhizarian Plasmodiophora brassicae reveals insights in its biotrophic life cycle and the origin of chitin synthesis.</title>
        <authorList>
            <person name="Schwelm A."/>
            <person name="Fogelqvist J."/>
            <person name="Knaust A."/>
            <person name="Julke S."/>
            <person name="Lilja T."/>
            <person name="Dhandapani V."/>
            <person name="Bonilla-Rosso G."/>
            <person name="Karlsson M."/>
            <person name="Shevchenko A."/>
            <person name="Choi S.R."/>
            <person name="Kim H.G."/>
            <person name="Park J.Y."/>
            <person name="Lim Y.P."/>
            <person name="Ludwig-Muller J."/>
            <person name="Dixelius C."/>
        </authorList>
    </citation>
    <scope>NUCLEOTIDE SEQUENCE</scope>
    <source>
        <tissue evidence="2">Potato root galls</tissue>
    </source>
</reference>
<name>A0A0H5R6V1_9EUKA</name>
<feature type="region of interest" description="Disordered" evidence="1">
    <location>
        <begin position="54"/>
        <end position="81"/>
    </location>
</feature>